<evidence type="ECO:0000256" key="1">
    <source>
        <dbReference type="ARBA" id="ARBA00010643"/>
    </source>
</evidence>
<protein>
    <submittedName>
        <fullName evidence="8">NADH-quinone oxidoreductase subunit NuoE</fullName>
        <ecNumber evidence="8">1.6.5.11</ecNumber>
    </submittedName>
</protein>
<proteinExistence type="inferred from homology"/>
<comment type="cofactor">
    <cofactor evidence="6">
        <name>[2Fe-2S] cluster</name>
        <dbReference type="ChEBI" id="CHEBI:190135"/>
    </cofactor>
</comment>
<dbReference type="Proteomes" id="UP000320781">
    <property type="component" value="Unassembled WGS sequence"/>
</dbReference>
<dbReference type="InterPro" id="IPR042128">
    <property type="entry name" value="NuoE_dom"/>
</dbReference>
<dbReference type="Pfam" id="PF01257">
    <property type="entry name" value="2Fe-2S_thioredx"/>
    <property type="match status" value="1"/>
</dbReference>
<dbReference type="CDD" id="cd03064">
    <property type="entry name" value="TRX_Fd_NuoE"/>
    <property type="match status" value="1"/>
</dbReference>
<comment type="caution">
    <text evidence="8">The sequence shown here is derived from an EMBL/GenBank/DDBJ whole genome shotgun (WGS) entry which is preliminary data.</text>
</comment>
<evidence type="ECO:0000256" key="2">
    <source>
        <dbReference type="ARBA" id="ARBA00022714"/>
    </source>
</evidence>
<dbReference type="NCBIfam" id="NF005722">
    <property type="entry name" value="PRK07539.1-2"/>
    <property type="match status" value="1"/>
</dbReference>
<dbReference type="EC" id="1.6.5.11" evidence="8"/>
<dbReference type="Gene3D" id="1.10.10.1590">
    <property type="entry name" value="NADH-quinone oxidoreductase subunit E"/>
    <property type="match status" value="1"/>
</dbReference>
<dbReference type="InterPro" id="IPR002023">
    <property type="entry name" value="NuoE-like"/>
</dbReference>
<dbReference type="PANTHER" id="PTHR43342">
    <property type="entry name" value="NADH-QUINONE OXIDOREDUCTASE, E SUBUNIT"/>
    <property type="match status" value="1"/>
</dbReference>
<feature type="binding site" evidence="7">
    <location>
        <position position="76"/>
    </location>
    <ligand>
        <name>[2Fe-2S] cluster</name>
        <dbReference type="ChEBI" id="CHEBI:190135"/>
    </ligand>
</feature>
<evidence type="ECO:0000256" key="3">
    <source>
        <dbReference type="ARBA" id="ARBA00022723"/>
    </source>
</evidence>
<keyword evidence="3 7" id="KW-0479">Metal-binding</keyword>
<dbReference type="Gene3D" id="3.40.30.10">
    <property type="entry name" value="Glutaredoxin"/>
    <property type="match status" value="1"/>
</dbReference>
<feature type="binding site" evidence="7">
    <location>
        <position position="81"/>
    </location>
    <ligand>
        <name>[2Fe-2S] cluster</name>
        <dbReference type="ChEBI" id="CHEBI:190135"/>
    </ligand>
</feature>
<gene>
    <name evidence="8" type="primary">nuoE</name>
    <name evidence="8" type="ORF">E3J95_05700</name>
</gene>
<dbReference type="GO" id="GO:0051537">
    <property type="term" value="F:2 iron, 2 sulfur cluster binding"/>
    <property type="evidence" value="ECO:0007669"/>
    <property type="project" value="UniProtKB-KW"/>
</dbReference>
<dbReference type="InterPro" id="IPR041921">
    <property type="entry name" value="NuoE_N"/>
</dbReference>
<feature type="binding site" evidence="7">
    <location>
        <position position="117"/>
    </location>
    <ligand>
        <name>[2Fe-2S] cluster</name>
        <dbReference type="ChEBI" id="CHEBI:190135"/>
    </ligand>
</feature>
<keyword evidence="2 7" id="KW-0001">2Fe-2S</keyword>
<evidence type="ECO:0000256" key="4">
    <source>
        <dbReference type="ARBA" id="ARBA00023004"/>
    </source>
</evidence>
<reference evidence="8 9" key="1">
    <citation type="submission" date="2019-03" db="EMBL/GenBank/DDBJ databases">
        <title>Metabolic potential of uncultured bacteria and archaea associated with petroleum seepage in deep-sea sediments.</title>
        <authorList>
            <person name="Dong X."/>
            <person name="Hubert C."/>
        </authorList>
    </citation>
    <scope>NUCLEOTIDE SEQUENCE [LARGE SCALE GENOMIC DNA]</scope>
    <source>
        <strain evidence="8">E44_bin92</strain>
    </source>
</reference>
<dbReference type="EMBL" id="SOKU01000277">
    <property type="protein sequence ID" value="TES84949.1"/>
    <property type="molecule type" value="Genomic_DNA"/>
</dbReference>
<evidence type="ECO:0000313" key="8">
    <source>
        <dbReference type="EMBL" id="TES84949.1"/>
    </source>
</evidence>
<evidence type="ECO:0000256" key="7">
    <source>
        <dbReference type="PIRSR" id="PIRSR000216-1"/>
    </source>
</evidence>
<dbReference type="InterPro" id="IPR028431">
    <property type="entry name" value="NADP_DH_HndA-like"/>
</dbReference>
<dbReference type="SUPFAM" id="SSF52833">
    <property type="entry name" value="Thioredoxin-like"/>
    <property type="match status" value="1"/>
</dbReference>
<evidence type="ECO:0000256" key="5">
    <source>
        <dbReference type="ARBA" id="ARBA00023014"/>
    </source>
</evidence>
<comment type="similarity">
    <text evidence="1">Belongs to the complex I 24 kDa subunit family.</text>
</comment>
<dbReference type="PANTHER" id="PTHR43342:SF1">
    <property type="entry name" value="BIFURCATING [FEFE] HYDROGENASE GAMMA SUBUNIT"/>
    <property type="match status" value="1"/>
</dbReference>
<dbReference type="PROSITE" id="PS01099">
    <property type="entry name" value="COMPLEX1_24K"/>
    <property type="match status" value="1"/>
</dbReference>
<dbReference type="InterPro" id="IPR036249">
    <property type="entry name" value="Thioredoxin-like_sf"/>
</dbReference>
<dbReference type="GO" id="GO:0016491">
    <property type="term" value="F:oxidoreductase activity"/>
    <property type="evidence" value="ECO:0007669"/>
    <property type="project" value="UniProtKB-KW"/>
</dbReference>
<keyword evidence="5 7" id="KW-0411">Iron-sulfur</keyword>
<accession>A0A523QHH6</accession>
<keyword evidence="4 7" id="KW-0408">Iron</keyword>
<organism evidence="8 9">
    <name type="scientific">Aerophobetes bacterium</name>
    <dbReference type="NCBI Taxonomy" id="2030807"/>
    <lineage>
        <taxon>Bacteria</taxon>
        <taxon>Candidatus Aerophobota</taxon>
    </lineage>
</organism>
<comment type="cofactor">
    <cofactor evidence="7">
        <name>[2Fe-2S] cluster</name>
        <dbReference type="ChEBI" id="CHEBI:190135"/>
    </cofactor>
    <text evidence="7">Binds 1 [2Fe-2S] cluster.</text>
</comment>
<dbReference type="GO" id="GO:0046872">
    <property type="term" value="F:metal ion binding"/>
    <property type="evidence" value="ECO:0007669"/>
    <property type="project" value="UniProtKB-KW"/>
</dbReference>
<name>A0A523QHH6_UNCAE</name>
<keyword evidence="8" id="KW-0560">Oxidoreductase</keyword>
<evidence type="ECO:0000256" key="6">
    <source>
        <dbReference type="ARBA" id="ARBA00034078"/>
    </source>
</evidence>
<dbReference type="PIRSF" id="PIRSF000216">
    <property type="entry name" value="NADH_DH_24kDa"/>
    <property type="match status" value="1"/>
</dbReference>
<dbReference type="FunFam" id="3.40.30.10:FF:000015">
    <property type="entry name" value="NADH-quinone oxidoreductase subunit E"/>
    <property type="match status" value="1"/>
</dbReference>
<sequence length="151" mass="16908">MDPAIVDEILDRYKRKKSALIATLQDIQAEYNYLPKEALLHMRESLNIPLTQIYGIASFYKSFSLKPRGRHIINVCLGTACHVRGGQKILESLERYLGIKIGQTTSDLNFTLEAVRCLGCCGLAPVVTIGDDLHGKMNQVKIQKAIEKYKG</sequence>
<dbReference type="AlphaFoldDB" id="A0A523QHH6"/>
<feature type="binding site" evidence="7">
    <location>
        <position position="121"/>
    </location>
    <ligand>
        <name>[2Fe-2S] cluster</name>
        <dbReference type="ChEBI" id="CHEBI:190135"/>
    </ligand>
</feature>
<evidence type="ECO:0000313" key="9">
    <source>
        <dbReference type="Proteomes" id="UP000320781"/>
    </source>
</evidence>